<reference evidence="2 3" key="1">
    <citation type="submission" date="2019-01" db="EMBL/GenBank/DDBJ databases">
        <title>A draft genome assembly of the solar-powered sea slug Elysia chlorotica.</title>
        <authorList>
            <person name="Cai H."/>
            <person name="Li Q."/>
            <person name="Fang X."/>
            <person name="Li J."/>
            <person name="Curtis N.E."/>
            <person name="Altenburger A."/>
            <person name="Shibata T."/>
            <person name="Feng M."/>
            <person name="Maeda T."/>
            <person name="Schwartz J.A."/>
            <person name="Shigenobu S."/>
            <person name="Lundholm N."/>
            <person name="Nishiyama T."/>
            <person name="Yang H."/>
            <person name="Hasebe M."/>
            <person name="Li S."/>
            <person name="Pierce S.K."/>
            <person name="Wang J."/>
        </authorList>
    </citation>
    <scope>NUCLEOTIDE SEQUENCE [LARGE SCALE GENOMIC DNA]</scope>
    <source>
        <strain evidence="2">EC2010</strain>
        <tissue evidence="2">Whole organism of an adult</tissue>
    </source>
</reference>
<sequence length="683" mass="75470">MSSGRPLGYTRDRLQGVLQRLRQGHGQGHPHPQPSRSRSEDRSQGQRSTQDQQPRSRSEGGPHVSRAGYPHYPPYLQDSRYPQYLDRSAQSDPFPHSRYDTHDNYSREHASFPQIAHDDRSYADFAAFDPRGRHYGDEQRSEVMADGVLVPSPEKNEYVNLQNFDRERRNLMSSEGGGLKSERGYNYPTDEDNPYKNLPQPGLPSSYVNPDLRHFPHHGAEEQSGARPRALSEGSRMFSARQMDYGEQVEDGGINRGASYPDVSLPRPVRDSTREPDLNGSNQHFRPWYPSSQDGIGTRHQQQHQHQHQQYHQQQQYSNPSSSLQPSLRHPSSLVEPGWGYPDIDQGQVQGQRIPSQYSGYPGYSETHQAHAQPRLGYQSSSSSGIGSRNTSQSTGSLQPHSSHPSLPLPPHSSQSHFGGEASGNGSNARYGTRGRGAPAGRGATSCSSGPTDETGDLSLDTSSVIGHSTPGVRGDPSSQSLSVPHPRGLLRHRRDTSVDENYEFDSINALENDIMDDLRRYSRLAGGVKVNGSGSRGGVTQTKPGSRVLTHGPRDPSTPHQQPLSISVARAEDPSSNHPAHLPSQKFPVHPIHGHHKQPTQPQQEPLVTLNPDPTDNPEHRFERLREEFKAYRSQRNHGNPYAGTGSEDGSVDGLMHPPTAGSALPIGLDGEPLYPMDSEML</sequence>
<dbReference type="Proteomes" id="UP000271974">
    <property type="component" value="Unassembled WGS sequence"/>
</dbReference>
<evidence type="ECO:0000313" key="3">
    <source>
        <dbReference type="Proteomes" id="UP000271974"/>
    </source>
</evidence>
<evidence type="ECO:0000256" key="1">
    <source>
        <dbReference type="SAM" id="MobiDB-lite"/>
    </source>
</evidence>
<feature type="compositionally biased region" description="Basic and acidic residues" evidence="1">
    <location>
        <begin position="95"/>
        <end position="104"/>
    </location>
</feature>
<feature type="compositionally biased region" description="Polar residues" evidence="1">
    <location>
        <begin position="347"/>
        <end position="359"/>
    </location>
</feature>
<feature type="region of interest" description="Disordered" evidence="1">
    <location>
        <begin position="528"/>
        <end position="608"/>
    </location>
</feature>
<feature type="compositionally biased region" description="Basic and acidic residues" evidence="1">
    <location>
        <begin position="268"/>
        <end position="277"/>
    </location>
</feature>
<feature type="region of interest" description="Disordered" evidence="1">
    <location>
        <begin position="1"/>
        <end position="104"/>
    </location>
</feature>
<gene>
    <name evidence="2" type="ORF">EGW08_007315</name>
</gene>
<protein>
    <submittedName>
        <fullName evidence="2">Uncharacterized protein</fullName>
    </submittedName>
</protein>
<feature type="compositionally biased region" description="Polar residues" evidence="1">
    <location>
        <begin position="279"/>
        <end position="295"/>
    </location>
</feature>
<keyword evidence="3" id="KW-1185">Reference proteome</keyword>
<dbReference type="EMBL" id="RQTK01000189">
    <property type="protein sequence ID" value="RUS84905.1"/>
    <property type="molecule type" value="Genomic_DNA"/>
</dbReference>
<feature type="region of interest" description="Disordered" evidence="1">
    <location>
        <begin position="250"/>
        <end position="495"/>
    </location>
</feature>
<feature type="region of interest" description="Disordered" evidence="1">
    <location>
        <begin position="172"/>
        <end position="234"/>
    </location>
</feature>
<organism evidence="2 3">
    <name type="scientific">Elysia chlorotica</name>
    <name type="common">Eastern emerald elysia</name>
    <name type="synonym">Sea slug</name>
    <dbReference type="NCBI Taxonomy" id="188477"/>
    <lineage>
        <taxon>Eukaryota</taxon>
        <taxon>Metazoa</taxon>
        <taxon>Spiralia</taxon>
        <taxon>Lophotrochozoa</taxon>
        <taxon>Mollusca</taxon>
        <taxon>Gastropoda</taxon>
        <taxon>Heterobranchia</taxon>
        <taxon>Euthyneura</taxon>
        <taxon>Panpulmonata</taxon>
        <taxon>Sacoglossa</taxon>
        <taxon>Placobranchoidea</taxon>
        <taxon>Plakobranchidae</taxon>
        <taxon>Elysia</taxon>
    </lineage>
</organism>
<name>A0A433TTL3_ELYCH</name>
<feature type="compositionally biased region" description="Basic and acidic residues" evidence="1">
    <location>
        <begin position="211"/>
        <end position="221"/>
    </location>
</feature>
<feature type="compositionally biased region" description="Low complexity" evidence="1">
    <location>
        <begin position="380"/>
        <end position="417"/>
    </location>
</feature>
<dbReference type="AlphaFoldDB" id="A0A433TTL3"/>
<feature type="region of interest" description="Disordered" evidence="1">
    <location>
        <begin position="636"/>
        <end position="683"/>
    </location>
</feature>
<evidence type="ECO:0000313" key="2">
    <source>
        <dbReference type="EMBL" id="RUS84905.1"/>
    </source>
</evidence>
<dbReference type="OrthoDB" id="6234674at2759"/>
<accession>A0A433TTL3</accession>
<comment type="caution">
    <text evidence="2">The sequence shown here is derived from an EMBL/GenBank/DDBJ whole genome shotgun (WGS) entry which is preliminary data.</text>
</comment>
<proteinExistence type="predicted"/>